<proteinExistence type="predicted"/>
<evidence type="ECO:0000313" key="3">
    <source>
        <dbReference type="EMBL" id="NEY20155.1"/>
    </source>
</evidence>
<dbReference type="EMBL" id="JRUN01000031">
    <property type="protein sequence ID" value="KHD85133.1"/>
    <property type="molecule type" value="Genomic_DNA"/>
</dbReference>
<evidence type="ECO:0000259" key="1">
    <source>
        <dbReference type="PROSITE" id="PS50801"/>
    </source>
</evidence>
<dbReference type="RefSeq" id="WP_035354896.1">
    <property type="nucleotide sequence ID" value="NZ_JAAIWK010000013.1"/>
</dbReference>
<protein>
    <submittedName>
        <fullName evidence="3">Sodium-independent anion transporter</fullName>
    </submittedName>
</protein>
<dbReference type="SUPFAM" id="SSF52091">
    <property type="entry name" value="SpoIIaa-like"/>
    <property type="match status" value="1"/>
</dbReference>
<reference evidence="2 4" key="1">
    <citation type="submission" date="2014-10" db="EMBL/GenBank/DDBJ databases">
        <title>Draft genome of phytase producing Bacillus ginsengihumi strain M2.11.</title>
        <authorList>
            <person name="Toymentseva A."/>
            <person name="Boulygina E.A."/>
            <person name="Kazakov S.V."/>
            <person name="Kayumov I."/>
            <person name="Suleimanova A.D."/>
            <person name="Mardanova A.M."/>
            <person name="Maria S.N."/>
            <person name="Sergey M.Y."/>
            <person name="Sharipova M.R."/>
        </authorList>
    </citation>
    <scope>NUCLEOTIDE SEQUENCE [LARGE SCALE GENOMIC DNA]</scope>
    <source>
        <strain evidence="2 4">M2.11</strain>
    </source>
</reference>
<feature type="domain" description="STAS" evidence="1">
    <location>
        <begin position="21"/>
        <end position="106"/>
    </location>
</feature>
<dbReference type="InterPro" id="IPR052706">
    <property type="entry name" value="Membrane-Transporter-like"/>
</dbReference>
<accession>A0A0A6VCA4</accession>
<dbReference type="EMBL" id="JAAIWK010000013">
    <property type="protein sequence ID" value="NEY20155.1"/>
    <property type="molecule type" value="Genomic_DNA"/>
</dbReference>
<evidence type="ECO:0000313" key="4">
    <source>
        <dbReference type="Proteomes" id="UP000030588"/>
    </source>
</evidence>
<dbReference type="AlphaFoldDB" id="A0A0A6VCA4"/>
<comment type="caution">
    <text evidence="2">The sequence shown here is derived from an EMBL/GenBank/DDBJ whole genome shotgun (WGS) entry which is preliminary data.</text>
</comment>
<name>A0A0A6VCA4_9BACI</name>
<reference evidence="3 5" key="2">
    <citation type="submission" date="2020-02" db="EMBL/GenBank/DDBJ databases">
        <authorList>
            <person name="Feng H."/>
        </authorList>
    </citation>
    <scope>NUCLEOTIDE SEQUENCE [LARGE SCALE GENOMIC DNA]</scope>
    <source>
        <strain evidence="3 5">Gsoil 114</strain>
    </source>
</reference>
<dbReference type="PANTHER" id="PTHR43310:SF1">
    <property type="entry name" value="SULFATE TRANSPORTER YBAR-RELATED"/>
    <property type="match status" value="1"/>
</dbReference>
<dbReference type="InterPro" id="IPR036513">
    <property type="entry name" value="STAS_dom_sf"/>
</dbReference>
<dbReference type="PROSITE" id="PS50801">
    <property type="entry name" value="STAS"/>
    <property type="match status" value="1"/>
</dbReference>
<dbReference type="Proteomes" id="UP000030588">
    <property type="component" value="Unassembled WGS sequence"/>
</dbReference>
<dbReference type="Proteomes" id="UP000476934">
    <property type="component" value="Unassembled WGS sequence"/>
</dbReference>
<dbReference type="Gene3D" id="3.30.750.24">
    <property type="entry name" value="STAS domain"/>
    <property type="match status" value="1"/>
</dbReference>
<keyword evidence="5" id="KW-1185">Reference proteome</keyword>
<evidence type="ECO:0000313" key="5">
    <source>
        <dbReference type="Proteomes" id="UP000476934"/>
    </source>
</evidence>
<dbReference type="PANTHER" id="PTHR43310">
    <property type="entry name" value="SULFATE TRANSPORTER YBAR-RELATED"/>
    <property type="match status" value="1"/>
</dbReference>
<dbReference type="Pfam" id="PF01740">
    <property type="entry name" value="STAS"/>
    <property type="match status" value="1"/>
</dbReference>
<dbReference type="InterPro" id="IPR002645">
    <property type="entry name" value="STAS_dom"/>
</dbReference>
<dbReference type="CDD" id="cd07042">
    <property type="entry name" value="STAS_SulP_like_sulfate_transporter"/>
    <property type="match status" value="1"/>
</dbReference>
<reference evidence="3 5" key="3">
    <citation type="submission" date="2020-03" db="EMBL/GenBank/DDBJ databases">
        <title>Bacillus aquiflavi sp. nov., isolated from yellow water of strong flavor Chinese baijiu in Yibin region of China.</title>
        <authorList>
            <person name="Xie J."/>
        </authorList>
    </citation>
    <scope>NUCLEOTIDE SEQUENCE [LARGE SCALE GENOMIC DNA]</scope>
    <source>
        <strain evidence="3 5">Gsoil 114</strain>
    </source>
</reference>
<sequence length="106" mass="12386">MFGWKIAHIKSSSKIEGNKNIYTISGQMFFGTTNYFLTVFDYEHDPDQIEIDFTHSHIWDHSRVTAIGKVIEKYESHHKKVILVGLNEEIHRMIDRIGLQSVSSYE</sequence>
<gene>
    <name evidence="3" type="ORF">G4D61_09305</name>
    <name evidence="2" type="ORF">NG54_11160</name>
</gene>
<evidence type="ECO:0000313" key="2">
    <source>
        <dbReference type="EMBL" id="KHD85133.1"/>
    </source>
</evidence>
<organism evidence="2 4">
    <name type="scientific">Heyndrickxia ginsengihumi</name>
    <dbReference type="NCBI Taxonomy" id="363870"/>
    <lineage>
        <taxon>Bacteria</taxon>
        <taxon>Bacillati</taxon>
        <taxon>Bacillota</taxon>
        <taxon>Bacilli</taxon>
        <taxon>Bacillales</taxon>
        <taxon>Bacillaceae</taxon>
        <taxon>Heyndrickxia</taxon>
    </lineage>
</organism>
<dbReference type="STRING" id="363870.NG54_11160"/>